<reference evidence="1 2" key="1">
    <citation type="journal article" date="2011" name="PLoS Genet.">
        <title>Finished genome of the fungal wheat pathogen Mycosphaerella graminicola reveals dispensome structure, chromosome plasticity, and stealth pathogenesis.</title>
        <authorList>
            <person name="Goodwin S.B."/>
            <person name="Ben M'barek S."/>
            <person name="Dhillon B."/>
            <person name="Wittenberg A.H.J."/>
            <person name="Crane C.F."/>
            <person name="Hane J.K."/>
            <person name="Foster A.J."/>
            <person name="Van der Lee T.A.J."/>
            <person name="Grimwood J."/>
            <person name="Aerts A."/>
            <person name="Antoniw J."/>
            <person name="Bailey A."/>
            <person name="Bluhm B."/>
            <person name="Bowler J."/>
            <person name="Bristow J."/>
            <person name="van der Burgt A."/>
            <person name="Canto-Canche B."/>
            <person name="Churchill A.C.L."/>
            <person name="Conde-Ferraez L."/>
            <person name="Cools H.J."/>
            <person name="Coutinho P.M."/>
            <person name="Csukai M."/>
            <person name="Dehal P."/>
            <person name="De Wit P."/>
            <person name="Donzelli B."/>
            <person name="van de Geest H.C."/>
            <person name="van Ham R.C.H.J."/>
            <person name="Hammond-Kosack K.E."/>
            <person name="Henrissat B."/>
            <person name="Kilian A."/>
            <person name="Kobayashi A.K."/>
            <person name="Koopmann E."/>
            <person name="Kourmpetis Y."/>
            <person name="Kuzniar A."/>
            <person name="Lindquist E."/>
            <person name="Lombard V."/>
            <person name="Maliepaard C."/>
            <person name="Martins N."/>
            <person name="Mehrabi R."/>
            <person name="Nap J.P.H."/>
            <person name="Ponomarenko A."/>
            <person name="Rudd J.J."/>
            <person name="Salamov A."/>
            <person name="Schmutz J."/>
            <person name="Schouten H.J."/>
            <person name="Shapiro H."/>
            <person name="Stergiopoulos I."/>
            <person name="Torriani S.F.F."/>
            <person name="Tu H."/>
            <person name="de Vries R.P."/>
            <person name="Waalwijk C."/>
            <person name="Ware S.B."/>
            <person name="Wiebenga A."/>
            <person name="Zwiers L.-H."/>
            <person name="Oliver R.P."/>
            <person name="Grigoriev I.V."/>
            <person name="Kema G.H.J."/>
        </authorList>
    </citation>
    <scope>NUCLEOTIDE SEQUENCE [LARGE SCALE GENOMIC DNA]</scope>
    <source>
        <strain evidence="2">CBS 115943 / IPO323</strain>
    </source>
</reference>
<evidence type="ECO:0000313" key="1">
    <source>
        <dbReference type="EMBL" id="EGP82080.1"/>
    </source>
</evidence>
<dbReference type="AlphaFoldDB" id="F9XRQ8"/>
<dbReference type="Proteomes" id="UP000008062">
    <property type="component" value="Chromosome 18"/>
</dbReference>
<name>F9XRQ8_ZYMTI</name>
<proteinExistence type="predicted"/>
<dbReference type="KEGG" id="ztr:MYCGRDRAFT_97903"/>
<keyword evidence="2" id="KW-1185">Reference proteome</keyword>
<protein>
    <submittedName>
        <fullName evidence="1">Uncharacterized protein</fullName>
    </submittedName>
</protein>
<sequence>MSSKDVSLGLAGGVEGSPEGITLRRDAVSIARTIRGNPSSLGYTRRDLVLIIIIIHLANPLGRPVGSPRSERLHSLRDPPKVTIVASRILGTENRARSSFAADADESPFHFCVVLVRFVPGVKDGLGDGFGDTHDAGHGVRVVGMFHLRLVKVQIFEEVYDAIGVGKPNRALAFDQPLFDQDTDRAGVRFGGFQSSRDIQHIAI</sequence>
<dbReference type="EMBL" id="CM001213">
    <property type="protein sequence ID" value="EGP82080.1"/>
    <property type="molecule type" value="Genomic_DNA"/>
</dbReference>
<evidence type="ECO:0000313" key="2">
    <source>
        <dbReference type="Proteomes" id="UP000008062"/>
    </source>
</evidence>
<organism evidence="1 2">
    <name type="scientific">Zymoseptoria tritici (strain CBS 115943 / IPO323)</name>
    <name type="common">Speckled leaf blotch fungus</name>
    <name type="synonym">Septoria tritici</name>
    <dbReference type="NCBI Taxonomy" id="336722"/>
    <lineage>
        <taxon>Eukaryota</taxon>
        <taxon>Fungi</taxon>
        <taxon>Dikarya</taxon>
        <taxon>Ascomycota</taxon>
        <taxon>Pezizomycotina</taxon>
        <taxon>Dothideomycetes</taxon>
        <taxon>Dothideomycetidae</taxon>
        <taxon>Mycosphaerellales</taxon>
        <taxon>Mycosphaerellaceae</taxon>
        <taxon>Zymoseptoria</taxon>
    </lineage>
</organism>
<dbReference type="RefSeq" id="XP_003847104.1">
    <property type="nucleotide sequence ID" value="XM_003847056.1"/>
</dbReference>
<dbReference type="InParanoid" id="F9XRQ8"/>
<gene>
    <name evidence="1" type="ORF">MYCGRDRAFT_97903</name>
</gene>
<accession>F9XRQ8</accession>
<dbReference type="GeneID" id="13399456"/>
<dbReference type="HOGENOM" id="CLU_1344189_0_0_1"/>